<dbReference type="GO" id="GO:0005776">
    <property type="term" value="C:autophagosome"/>
    <property type="evidence" value="ECO:0007669"/>
    <property type="project" value="TreeGrafter"/>
</dbReference>
<dbReference type="SUPFAM" id="SSF116846">
    <property type="entry name" value="MIT domain"/>
    <property type="match status" value="2"/>
</dbReference>
<keyword evidence="5 16" id="KW-0723">Serine/threonine-protein kinase</keyword>
<reference evidence="19" key="1">
    <citation type="submission" date="2020-04" db="EMBL/GenBank/DDBJ databases">
        <authorList>
            <person name="Neveu A P."/>
        </authorList>
    </citation>
    <scope>NUCLEOTIDE SEQUENCE</scope>
    <source>
        <tissue evidence="19">Whole embryo</tissue>
    </source>
</reference>
<dbReference type="InterPro" id="IPR036181">
    <property type="entry name" value="MIT_dom_sf"/>
</dbReference>
<dbReference type="GO" id="GO:0010506">
    <property type="term" value="P:regulation of autophagy"/>
    <property type="evidence" value="ECO:0007669"/>
    <property type="project" value="InterPro"/>
</dbReference>
<keyword evidence="7" id="KW-0677">Repeat</keyword>
<dbReference type="InterPro" id="IPR008271">
    <property type="entry name" value="Ser/Thr_kinase_AS"/>
</dbReference>
<dbReference type="Gene3D" id="3.30.200.20">
    <property type="entry name" value="Phosphorylase Kinase, domain 1"/>
    <property type="match status" value="1"/>
</dbReference>
<evidence type="ECO:0000256" key="16">
    <source>
        <dbReference type="RuleBase" id="RU000304"/>
    </source>
</evidence>
<dbReference type="SMART" id="SM00220">
    <property type="entry name" value="S_TKc"/>
    <property type="match status" value="1"/>
</dbReference>
<comment type="similarity">
    <text evidence="16">Belongs to the protein kinase superfamily.</text>
</comment>
<dbReference type="GO" id="GO:0004674">
    <property type="term" value="F:protein serine/threonine kinase activity"/>
    <property type="evidence" value="ECO:0007669"/>
    <property type="project" value="UniProtKB-KW"/>
</dbReference>
<feature type="binding site" evidence="15">
    <location>
        <position position="65"/>
    </location>
    <ligand>
        <name>ATP</name>
        <dbReference type="ChEBI" id="CHEBI:30616"/>
    </ligand>
</feature>
<dbReference type="GO" id="GO:0000422">
    <property type="term" value="P:autophagy of mitochondrion"/>
    <property type="evidence" value="ECO:0007669"/>
    <property type="project" value="TreeGrafter"/>
</dbReference>
<accession>A0A6F9DVQ6</accession>
<evidence type="ECO:0000256" key="1">
    <source>
        <dbReference type="ARBA" id="ARBA00004496"/>
    </source>
</evidence>
<proteinExistence type="evidence at transcript level"/>
<dbReference type="EMBL" id="LR791640">
    <property type="protein sequence ID" value="CAB3267502.1"/>
    <property type="molecule type" value="mRNA"/>
</dbReference>
<dbReference type="PROSITE" id="PS00107">
    <property type="entry name" value="PROTEIN_KINASE_ATP"/>
    <property type="match status" value="1"/>
</dbReference>
<dbReference type="GO" id="GO:0000045">
    <property type="term" value="P:autophagosome assembly"/>
    <property type="evidence" value="ECO:0007669"/>
    <property type="project" value="TreeGrafter"/>
</dbReference>
<dbReference type="InterPro" id="IPR000719">
    <property type="entry name" value="Prot_kinase_dom"/>
</dbReference>
<keyword evidence="11" id="KW-0072">Autophagy</keyword>
<dbReference type="GO" id="GO:0061709">
    <property type="term" value="P:reticulophagy"/>
    <property type="evidence" value="ECO:0007669"/>
    <property type="project" value="TreeGrafter"/>
</dbReference>
<evidence type="ECO:0000256" key="9">
    <source>
        <dbReference type="ARBA" id="ARBA00022777"/>
    </source>
</evidence>
<evidence type="ECO:0000256" key="3">
    <source>
        <dbReference type="ARBA" id="ARBA00021644"/>
    </source>
</evidence>
<dbReference type="FunFam" id="1.10.510.10:FF:000241">
    <property type="entry name" value="Putative serine/threonine-protein kinase ULK3"/>
    <property type="match status" value="1"/>
</dbReference>
<dbReference type="InterPro" id="IPR007330">
    <property type="entry name" value="MIT_dom"/>
</dbReference>
<dbReference type="CDD" id="cd14121">
    <property type="entry name" value="STKc_ULK3"/>
    <property type="match status" value="1"/>
</dbReference>
<gene>
    <name evidence="19" type="primary">Ulk3</name>
</gene>
<protein>
    <recommendedName>
        <fullName evidence="3">Serine/threonine-protein kinase ULK3</fullName>
        <ecNumber evidence="2">2.7.11.1</ecNumber>
    </recommendedName>
    <alternativeName>
        <fullName evidence="12">Unc-51-like kinase 3</fullName>
    </alternativeName>
</protein>
<feature type="region of interest" description="Disordered" evidence="17">
    <location>
        <begin position="472"/>
        <end position="492"/>
    </location>
</feature>
<evidence type="ECO:0000256" key="7">
    <source>
        <dbReference type="ARBA" id="ARBA00022737"/>
    </source>
</evidence>
<name>A0A6F9DVQ6_9ASCI</name>
<dbReference type="FunFam" id="3.30.200.20:FF:000238">
    <property type="entry name" value="Putative serine/threonine-protein kinase ULK3"/>
    <property type="match status" value="1"/>
</dbReference>
<dbReference type="Pfam" id="PF00069">
    <property type="entry name" value="Pkinase"/>
    <property type="match status" value="1"/>
</dbReference>
<dbReference type="AlphaFoldDB" id="A0A6F9DVQ6"/>
<evidence type="ECO:0000256" key="11">
    <source>
        <dbReference type="ARBA" id="ARBA00023006"/>
    </source>
</evidence>
<dbReference type="Pfam" id="PF04212">
    <property type="entry name" value="MIT"/>
    <property type="match status" value="2"/>
</dbReference>
<dbReference type="GO" id="GO:0042594">
    <property type="term" value="P:response to starvation"/>
    <property type="evidence" value="ECO:0007669"/>
    <property type="project" value="TreeGrafter"/>
</dbReference>
<keyword evidence="10 15" id="KW-0067">ATP-binding</keyword>
<evidence type="ECO:0000256" key="8">
    <source>
        <dbReference type="ARBA" id="ARBA00022741"/>
    </source>
</evidence>
<evidence type="ECO:0000256" key="2">
    <source>
        <dbReference type="ARBA" id="ARBA00012513"/>
    </source>
</evidence>
<evidence type="ECO:0000259" key="18">
    <source>
        <dbReference type="PROSITE" id="PS50011"/>
    </source>
</evidence>
<dbReference type="PROSITE" id="PS00108">
    <property type="entry name" value="PROTEIN_KINASE_ST"/>
    <property type="match status" value="1"/>
</dbReference>
<evidence type="ECO:0000256" key="13">
    <source>
        <dbReference type="ARBA" id="ARBA00047899"/>
    </source>
</evidence>
<evidence type="ECO:0000256" key="14">
    <source>
        <dbReference type="ARBA" id="ARBA00048679"/>
    </source>
</evidence>
<evidence type="ECO:0000256" key="10">
    <source>
        <dbReference type="ARBA" id="ARBA00022840"/>
    </source>
</evidence>
<keyword evidence="4" id="KW-0963">Cytoplasm</keyword>
<dbReference type="InterPro" id="IPR017441">
    <property type="entry name" value="Protein_kinase_ATP_BS"/>
</dbReference>
<dbReference type="Gene3D" id="1.20.58.80">
    <property type="entry name" value="Phosphotransferase system, lactose/cellobiose-type IIA subunit"/>
    <property type="match status" value="2"/>
</dbReference>
<evidence type="ECO:0000256" key="12">
    <source>
        <dbReference type="ARBA" id="ARBA00032242"/>
    </source>
</evidence>
<dbReference type="PANTHER" id="PTHR24348:SF65">
    <property type="entry name" value="SERINE_THREONINE-PROTEIN KINASE ULK3"/>
    <property type="match status" value="1"/>
</dbReference>
<evidence type="ECO:0000256" key="6">
    <source>
        <dbReference type="ARBA" id="ARBA00022679"/>
    </source>
</evidence>
<dbReference type="GO" id="GO:0034727">
    <property type="term" value="P:piecemeal microautophagy of the nucleus"/>
    <property type="evidence" value="ECO:0007669"/>
    <property type="project" value="TreeGrafter"/>
</dbReference>
<dbReference type="InterPro" id="IPR045269">
    <property type="entry name" value="Atg1-like"/>
</dbReference>
<comment type="subcellular location">
    <subcellularLocation>
        <location evidence="1">Cytoplasm</location>
    </subcellularLocation>
</comment>
<evidence type="ECO:0000256" key="4">
    <source>
        <dbReference type="ARBA" id="ARBA00022490"/>
    </source>
</evidence>
<sequence length="492" mass="56250">MQPVASVMASSSRASIKSVPNFVPPKLKDFIFTEKLGSGTYATVYKAYKKSSEHRDVLAIKCIRKSSLNRTSTENLLVEIEILKQIKHEHIVQLVDFQWDDSYIYLIMEYCGGGDLSMFIQARRLLPEYVVKRFLQQLASALQLLHSHNISHMDLKPQNILLTSYEHPVLKIADFGFAQYVEASRDYSIRGSPLYMAPEMILQHQYDAKVDLWSVGVILYEALFGRAPFASKSFEELEKKIQSDQPIEIPSTPTVSGDCQNLLMRLLQRNPQQRISFEEFFLHPFVDLEHRPSAECLPKATNILVQAVNEDQNGNVKKAIKLYSQAVEYLVPAIYYEPDKHKKDSLRIKVKEYCARAEDLKQRSKPQKPVTEESAREKLFELSRDNPDLINGLQLLFAGRSKELEEKFEDALDLYTKALGELIPLLEAEVASKRKELLHEQIQLHLGRAEAIRHYISVTKVQVKRIDSTSLTSSTHGGGVEVEEHTQRCTLQ</sequence>
<comment type="catalytic activity">
    <reaction evidence="14">
        <text>L-seryl-[protein] + ATP = O-phospho-L-seryl-[protein] + ADP + H(+)</text>
        <dbReference type="Rhea" id="RHEA:17989"/>
        <dbReference type="Rhea" id="RHEA-COMP:9863"/>
        <dbReference type="Rhea" id="RHEA-COMP:11604"/>
        <dbReference type="ChEBI" id="CHEBI:15378"/>
        <dbReference type="ChEBI" id="CHEBI:29999"/>
        <dbReference type="ChEBI" id="CHEBI:30616"/>
        <dbReference type="ChEBI" id="CHEBI:83421"/>
        <dbReference type="ChEBI" id="CHEBI:456216"/>
        <dbReference type="EC" id="2.7.11.1"/>
    </reaction>
</comment>
<dbReference type="InterPro" id="IPR011009">
    <property type="entry name" value="Kinase-like_dom_sf"/>
</dbReference>
<feature type="domain" description="Protein kinase" evidence="18">
    <location>
        <begin position="30"/>
        <end position="286"/>
    </location>
</feature>
<comment type="catalytic activity">
    <reaction evidence="13">
        <text>L-threonyl-[protein] + ATP = O-phospho-L-threonyl-[protein] + ADP + H(+)</text>
        <dbReference type="Rhea" id="RHEA:46608"/>
        <dbReference type="Rhea" id="RHEA-COMP:11060"/>
        <dbReference type="Rhea" id="RHEA-COMP:11605"/>
        <dbReference type="ChEBI" id="CHEBI:15378"/>
        <dbReference type="ChEBI" id="CHEBI:30013"/>
        <dbReference type="ChEBI" id="CHEBI:30616"/>
        <dbReference type="ChEBI" id="CHEBI:61977"/>
        <dbReference type="ChEBI" id="CHEBI:456216"/>
        <dbReference type="EC" id="2.7.11.1"/>
    </reaction>
</comment>
<evidence type="ECO:0000256" key="17">
    <source>
        <dbReference type="SAM" id="MobiDB-lite"/>
    </source>
</evidence>
<dbReference type="EC" id="2.7.11.1" evidence="2"/>
<keyword evidence="9 19" id="KW-0418">Kinase</keyword>
<dbReference type="SUPFAM" id="SSF56112">
    <property type="entry name" value="Protein kinase-like (PK-like)"/>
    <property type="match status" value="1"/>
</dbReference>
<keyword evidence="6" id="KW-0808">Transferase</keyword>
<dbReference type="Gene3D" id="1.10.510.10">
    <property type="entry name" value="Transferase(Phosphotransferase) domain 1"/>
    <property type="match status" value="1"/>
</dbReference>
<organism evidence="19">
    <name type="scientific">Phallusia mammillata</name>
    <dbReference type="NCBI Taxonomy" id="59560"/>
    <lineage>
        <taxon>Eukaryota</taxon>
        <taxon>Metazoa</taxon>
        <taxon>Chordata</taxon>
        <taxon>Tunicata</taxon>
        <taxon>Ascidiacea</taxon>
        <taxon>Phlebobranchia</taxon>
        <taxon>Ascidiidae</taxon>
        <taxon>Phallusia</taxon>
    </lineage>
</organism>
<dbReference type="PROSITE" id="PS50011">
    <property type="entry name" value="PROTEIN_KINASE_DOM"/>
    <property type="match status" value="1"/>
</dbReference>
<dbReference type="GO" id="GO:0034045">
    <property type="term" value="C:phagophore assembly site membrane"/>
    <property type="evidence" value="ECO:0007669"/>
    <property type="project" value="TreeGrafter"/>
</dbReference>
<evidence type="ECO:0000313" key="19">
    <source>
        <dbReference type="EMBL" id="CAB3267502.1"/>
    </source>
</evidence>
<dbReference type="GO" id="GO:0005829">
    <property type="term" value="C:cytosol"/>
    <property type="evidence" value="ECO:0007669"/>
    <property type="project" value="TreeGrafter"/>
</dbReference>
<feature type="compositionally biased region" description="Basic and acidic residues" evidence="17">
    <location>
        <begin position="482"/>
        <end position="492"/>
    </location>
</feature>
<evidence type="ECO:0000256" key="15">
    <source>
        <dbReference type="PROSITE-ProRule" id="PRU10141"/>
    </source>
</evidence>
<evidence type="ECO:0000256" key="5">
    <source>
        <dbReference type="ARBA" id="ARBA00022527"/>
    </source>
</evidence>
<dbReference type="SMART" id="SM00745">
    <property type="entry name" value="MIT"/>
    <property type="match status" value="2"/>
</dbReference>
<keyword evidence="8 15" id="KW-0547">Nucleotide-binding</keyword>
<dbReference type="PANTHER" id="PTHR24348">
    <property type="entry name" value="SERINE/THREONINE-PROTEIN KINASE UNC-51-RELATED"/>
    <property type="match status" value="1"/>
</dbReference>
<dbReference type="GO" id="GO:0005524">
    <property type="term" value="F:ATP binding"/>
    <property type="evidence" value="ECO:0007669"/>
    <property type="project" value="UniProtKB-UniRule"/>
</dbReference>